<dbReference type="PANTHER" id="PTHR35981">
    <property type="entry name" value="ION TRANSPORT PEPTIDE, ISOFORM C"/>
    <property type="match status" value="1"/>
</dbReference>
<evidence type="ECO:0000256" key="6">
    <source>
        <dbReference type="ARBA" id="ARBA00023320"/>
    </source>
</evidence>
<evidence type="ECO:0000256" key="8">
    <source>
        <dbReference type="SAM" id="SignalP"/>
    </source>
</evidence>
<dbReference type="EMBL" id="MN735444">
    <property type="protein sequence ID" value="QLH01996.1"/>
    <property type="molecule type" value="mRNA"/>
</dbReference>
<feature type="disulfide bond" evidence="7">
    <location>
        <begin position="81"/>
        <end position="117"/>
    </location>
</feature>
<protein>
    <submittedName>
        <fullName evidence="9">Mandibular organ inhibiting hormone</fullName>
    </submittedName>
</protein>
<evidence type="ECO:0000256" key="1">
    <source>
        <dbReference type="ARBA" id="ARBA00004613"/>
    </source>
</evidence>
<dbReference type="InterPro" id="IPR035957">
    <property type="entry name" value="Crust_neurohorm_sf"/>
</dbReference>
<feature type="signal peptide" evidence="8">
    <location>
        <begin position="1"/>
        <end position="32"/>
    </location>
</feature>
<evidence type="ECO:0000313" key="10">
    <source>
        <dbReference type="EMBL" id="QLH02004.1"/>
    </source>
</evidence>
<feature type="disulfide bond" evidence="7">
    <location>
        <begin position="97"/>
        <end position="113"/>
    </location>
</feature>
<dbReference type="Gene3D" id="1.10.2010.10">
    <property type="entry name" value="Crustacean CHH/MIH/GIH neurohormone"/>
    <property type="match status" value="1"/>
</dbReference>
<gene>
    <name evidence="9" type="primary">MOIH</name>
</gene>
<comment type="similarity">
    <text evidence="2">Belongs to the arthropod CHH/MIH/GIH/VIH hormone family.</text>
</comment>
<evidence type="ECO:0000256" key="3">
    <source>
        <dbReference type="ARBA" id="ARBA00022525"/>
    </source>
</evidence>
<keyword evidence="5 7" id="KW-1015">Disulfide bond</keyword>
<evidence type="ECO:0000256" key="4">
    <source>
        <dbReference type="ARBA" id="ARBA00022702"/>
    </source>
</evidence>
<keyword evidence="3" id="KW-0964">Secreted</keyword>
<dbReference type="GO" id="GO:0007623">
    <property type="term" value="P:circadian rhythm"/>
    <property type="evidence" value="ECO:0007669"/>
    <property type="project" value="TreeGrafter"/>
</dbReference>
<dbReference type="Pfam" id="PF01147">
    <property type="entry name" value="Crust_neurohorm"/>
    <property type="match status" value="1"/>
</dbReference>
<dbReference type="PANTHER" id="PTHR35981:SF2">
    <property type="entry name" value="ION TRANSPORT PEPTIDE, ISOFORM C"/>
    <property type="match status" value="1"/>
</dbReference>
<dbReference type="InterPro" id="IPR031098">
    <property type="entry name" value="Crust_neurohorm"/>
</dbReference>
<dbReference type="GO" id="GO:0005576">
    <property type="term" value="C:extracellular region"/>
    <property type="evidence" value="ECO:0007669"/>
    <property type="project" value="UniProtKB-SubCell"/>
</dbReference>
<accession>A0A7D5R5K5</accession>
<reference evidence="10" key="2">
    <citation type="submission" date="2019-12" db="EMBL/GenBank/DDBJ databases">
        <authorList>
            <person name="Li X."/>
            <person name="Chen T."/>
            <person name="Su S."/>
            <person name="Wu Y."/>
        </authorList>
    </citation>
    <scope>NUCLEOTIDE SEQUENCE</scope>
</reference>
<dbReference type="EMBL" id="MN849869">
    <property type="protein sequence ID" value="QLH02004.1"/>
    <property type="molecule type" value="Genomic_DNA"/>
</dbReference>
<evidence type="ECO:0000256" key="2">
    <source>
        <dbReference type="ARBA" id="ARBA00005447"/>
    </source>
</evidence>
<evidence type="ECO:0000256" key="7">
    <source>
        <dbReference type="PIRSR" id="PIRSR631098-51"/>
    </source>
</evidence>
<dbReference type="InterPro" id="IPR001166">
    <property type="entry name" value="Hyperglycemic"/>
</dbReference>
<evidence type="ECO:0000256" key="5">
    <source>
        <dbReference type="ARBA" id="ARBA00023157"/>
    </source>
</evidence>
<dbReference type="SUPFAM" id="SSF81778">
    <property type="entry name" value="Crustacean CHH/MIH/GIH neurohormone"/>
    <property type="match status" value="1"/>
</dbReference>
<keyword evidence="4" id="KW-0372">Hormone</keyword>
<name>A0A7D5R5K5_ERISI</name>
<dbReference type="InterPro" id="IPR018251">
    <property type="entry name" value="Crust_neurhormone_CS"/>
</dbReference>
<proteinExistence type="evidence at transcript level"/>
<dbReference type="PRINTS" id="PR00550">
    <property type="entry name" value="HYPRGLYCEMIC"/>
</dbReference>
<sequence>MPGRNVTLTEAVMMVAVVLTLAAALFVSPASSSPVEPLSLRLDLRAQDPNDRKSDNPGSVEVDKRRWHHKRIRRSYVDGSCKGLYSRSVWDDLYNVCKECQNLYRISGLGKDCRRGCFASETFTMCLGDLFKPVDKYLTMAVSLRGS</sequence>
<keyword evidence="6" id="KW-0527">Neuropeptide</keyword>
<comment type="subcellular location">
    <subcellularLocation>
        <location evidence="1">Secreted</location>
    </subcellularLocation>
</comment>
<evidence type="ECO:0000313" key="9">
    <source>
        <dbReference type="EMBL" id="QLH01996.1"/>
    </source>
</evidence>
<dbReference type="AlphaFoldDB" id="A0A7D5R5K5"/>
<dbReference type="PROSITE" id="PS01250">
    <property type="entry name" value="CHH_MIH_GIH"/>
    <property type="match status" value="1"/>
</dbReference>
<feature type="chain" id="PRO_5036398565" evidence="8">
    <location>
        <begin position="33"/>
        <end position="147"/>
    </location>
</feature>
<reference evidence="9" key="1">
    <citation type="submission" date="2019-11" db="EMBL/GenBank/DDBJ databases">
        <authorList>
            <person name="Li X."/>
            <person name="Chen T."/>
        </authorList>
    </citation>
    <scope>NUCLEOTIDE SEQUENCE</scope>
</reference>
<feature type="disulfide bond" evidence="7">
    <location>
        <begin position="100"/>
        <end position="126"/>
    </location>
</feature>
<dbReference type="GO" id="GO:0005184">
    <property type="term" value="F:neuropeptide hormone activity"/>
    <property type="evidence" value="ECO:0007669"/>
    <property type="project" value="InterPro"/>
</dbReference>
<organism evidence="9">
    <name type="scientific">Eriocheir sinensis</name>
    <name type="common">Chinese mitten crab</name>
    <dbReference type="NCBI Taxonomy" id="95602"/>
    <lineage>
        <taxon>Eukaryota</taxon>
        <taxon>Metazoa</taxon>
        <taxon>Ecdysozoa</taxon>
        <taxon>Arthropoda</taxon>
        <taxon>Crustacea</taxon>
        <taxon>Multicrustacea</taxon>
        <taxon>Malacostraca</taxon>
        <taxon>Eumalacostraca</taxon>
        <taxon>Eucarida</taxon>
        <taxon>Decapoda</taxon>
        <taxon>Pleocyemata</taxon>
        <taxon>Brachyura</taxon>
        <taxon>Eubrachyura</taxon>
        <taxon>Grapsoidea</taxon>
        <taxon>Varunidae</taxon>
        <taxon>Eriocheir</taxon>
    </lineage>
</organism>
<dbReference type="GO" id="GO:0007218">
    <property type="term" value="P:neuropeptide signaling pathway"/>
    <property type="evidence" value="ECO:0007669"/>
    <property type="project" value="UniProtKB-KW"/>
</dbReference>
<keyword evidence="8" id="KW-0732">Signal</keyword>